<accession>A0ABD5T154</accession>
<organism evidence="1 2">
    <name type="scientific">Halorubrum pallidum</name>
    <dbReference type="NCBI Taxonomy" id="1526114"/>
    <lineage>
        <taxon>Archaea</taxon>
        <taxon>Methanobacteriati</taxon>
        <taxon>Methanobacteriota</taxon>
        <taxon>Stenosarchaea group</taxon>
        <taxon>Halobacteria</taxon>
        <taxon>Halobacteriales</taxon>
        <taxon>Haloferacaceae</taxon>
        <taxon>Halorubrum</taxon>
    </lineage>
</organism>
<dbReference type="AlphaFoldDB" id="A0ABD5T154"/>
<feature type="non-terminal residue" evidence="1">
    <location>
        <position position="74"/>
    </location>
</feature>
<protein>
    <submittedName>
        <fullName evidence="1">Uncharacterized protein</fullName>
    </submittedName>
</protein>
<evidence type="ECO:0000313" key="1">
    <source>
        <dbReference type="EMBL" id="MFC6771193.1"/>
    </source>
</evidence>
<dbReference type="EMBL" id="JBHSWT010000297">
    <property type="protein sequence ID" value="MFC6771193.1"/>
    <property type="molecule type" value="Genomic_DNA"/>
</dbReference>
<comment type="caution">
    <text evidence="1">The sequence shown here is derived from an EMBL/GenBank/DDBJ whole genome shotgun (WGS) entry which is preliminary data.</text>
</comment>
<keyword evidence="2" id="KW-1185">Reference proteome</keyword>
<dbReference type="Proteomes" id="UP001596274">
    <property type="component" value="Unassembled WGS sequence"/>
</dbReference>
<evidence type="ECO:0000313" key="2">
    <source>
        <dbReference type="Proteomes" id="UP001596274"/>
    </source>
</evidence>
<sequence length="74" mass="8482">MPNDQNYIVVCARTIFSKIYTGEYQLPIFDSIALYLNRRHASNPPSEIVNFQPNTVVETRRLNAYGSLAQFINS</sequence>
<reference evidence="1 2" key="1">
    <citation type="journal article" date="2019" name="Int. J. Syst. Evol. Microbiol.">
        <title>The Global Catalogue of Microorganisms (GCM) 10K type strain sequencing project: providing services to taxonomists for standard genome sequencing and annotation.</title>
        <authorList>
            <consortium name="The Broad Institute Genomics Platform"/>
            <consortium name="The Broad Institute Genome Sequencing Center for Infectious Disease"/>
            <person name="Wu L."/>
            <person name="Ma J."/>
        </authorList>
    </citation>
    <scope>NUCLEOTIDE SEQUENCE [LARGE SCALE GENOMIC DNA]</scope>
    <source>
        <strain evidence="1 2">PJ61</strain>
    </source>
</reference>
<name>A0ABD5T154_9EURY</name>
<gene>
    <name evidence="1" type="ORF">ACFQDD_06625</name>
</gene>
<proteinExistence type="predicted"/>